<evidence type="ECO:0000256" key="1">
    <source>
        <dbReference type="ARBA" id="ARBA00007513"/>
    </source>
</evidence>
<dbReference type="FunFam" id="1.20.1260.10:FF:000002">
    <property type="entry name" value="Ferritin, mitochondrial"/>
    <property type="match status" value="1"/>
</dbReference>
<accession>A0A9P0CF21</accession>
<dbReference type="Proteomes" id="UP001153636">
    <property type="component" value="Chromosome 12"/>
</dbReference>
<name>A0A9P0CF21_9CUCU</name>
<dbReference type="Gene3D" id="1.20.1260.10">
    <property type="match status" value="1"/>
</dbReference>
<evidence type="ECO:0000256" key="4">
    <source>
        <dbReference type="ARBA" id="ARBA00023004"/>
    </source>
</evidence>
<feature type="binding site" evidence="5">
    <location>
        <position position="103"/>
    </location>
    <ligand>
        <name>Fe cation</name>
        <dbReference type="ChEBI" id="CHEBI:24875"/>
        <label>1</label>
    </ligand>
</feature>
<keyword evidence="6" id="KW-0560">Oxidoreductase</keyword>
<evidence type="ECO:0000259" key="7">
    <source>
        <dbReference type="PROSITE" id="PS50905"/>
    </source>
</evidence>
<dbReference type="GO" id="GO:0006879">
    <property type="term" value="P:intracellular iron ion homeostasis"/>
    <property type="evidence" value="ECO:0007669"/>
    <property type="project" value="UniProtKB-KW"/>
</dbReference>
<dbReference type="InterPro" id="IPR001519">
    <property type="entry name" value="Ferritin"/>
</dbReference>
<reference evidence="8" key="1">
    <citation type="submission" date="2022-01" db="EMBL/GenBank/DDBJ databases">
        <authorList>
            <person name="King R."/>
        </authorList>
    </citation>
    <scope>NUCLEOTIDE SEQUENCE</scope>
</reference>
<organism evidence="8 9">
    <name type="scientific">Psylliodes chrysocephalus</name>
    <dbReference type="NCBI Taxonomy" id="3402493"/>
    <lineage>
        <taxon>Eukaryota</taxon>
        <taxon>Metazoa</taxon>
        <taxon>Ecdysozoa</taxon>
        <taxon>Arthropoda</taxon>
        <taxon>Hexapoda</taxon>
        <taxon>Insecta</taxon>
        <taxon>Pterygota</taxon>
        <taxon>Neoptera</taxon>
        <taxon>Endopterygota</taxon>
        <taxon>Coleoptera</taxon>
        <taxon>Polyphaga</taxon>
        <taxon>Cucujiformia</taxon>
        <taxon>Chrysomeloidea</taxon>
        <taxon>Chrysomelidae</taxon>
        <taxon>Galerucinae</taxon>
        <taxon>Alticini</taxon>
        <taxon>Psylliodes</taxon>
    </lineage>
</organism>
<dbReference type="InterPro" id="IPR009078">
    <property type="entry name" value="Ferritin-like_SF"/>
</dbReference>
<protein>
    <recommendedName>
        <fullName evidence="6">Ferritin</fullName>
        <ecNumber evidence="6">1.16.3.1</ecNumber>
    </recommendedName>
</protein>
<dbReference type="OrthoDB" id="186462at2759"/>
<dbReference type="GO" id="GO:0005737">
    <property type="term" value="C:cytoplasm"/>
    <property type="evidence" value="ECO:0007669"/>
    <property type="project" value="TreeGrafter"/>
</dbReference>
<dbReference type="InterPro" id="IPR014034">
    <property type="entry name" value="Ferritin_CS"/>
</dbReference>
<feature type="binding site" evidence="5">
    <location>
        <position position="61"/>
    </location>
    <ligand>
        <name>Fe cation</name>
        <dbReference type="ChEBI" id="CHEBI:24875"/>
        <label>1</label>
    </ligand>
</feature>
<dbReference type="CDD" id="cd01056">
    <property type="entry name" value="Euk_Ferritin"/>
    <property type="match status" value="1"/>
</dbReference>
<dbReference type="Pfam" id="PF00210">
    <property type="entry name" value="Ferritin"/>
    <property type="match status" value="1"/>
</dbReference>
<keyword evidence="4 5" id="KW-0408">Iron</keyword>
<dbReference type="GO" id="GO:0008199">
    <property type="term" value="F:ferric iron binding"/>
    <property type="evidence" value="ECO:0007669"/>
    <property type="project" value="InterPro"/>
</dbReference>
<dbReference type="PROSITE" id="PS00204">
    <property type="entry name" value="FERRITIN_2"/>
    <property type="match status" value="1"/>
</dbReference>
<dbReference type="EC" id="1.16.3.1" evidence="6"/>
<sequence length="172" mass="20148">MSQIRQNFHKDCEDAINKQINIELNASYVYMAMAYHFQRDDIALMGFHKYFKEASEEEREHAYRFMEYMNKRGGRVVFTDITAPTKQEWSTPVEAMVDALHLEKEVNDHLLQLHNVGSGHMDVNLCDFLETHYLQEQVDAIKEIGDHVTNLKRVGEGLGTYMFDRRLAEDTK</sequence>
<dbReference type="EMBL" id="OV651824">
    <property type="protein sequence ID" value="CAH1102327.1"/>
    <property type="molecule type" value="Genomic_DNA"/>
</dbReference>
<dbReference type="GO" id="GO:0006826">
    <property type="term" value="P:iron ion transport"/>
    <property type="evidence" value="ECO:0007669"/>
    <property type="project" value="InterPro"/>
</dbReference>
<dbReference type="PANTHER" id="PTHR11431:SF75">
    <property type="entry name" value="FERRITIN"/>
    <property type="match status" value="1"/>
</dbReference>
<feature type="binding site" evidence="5">
    <location>
        <position position="58"/>
    </location>
    <ligand>
        <name>Fe cation</name>
        <dbReference type="ChEBI" id="CHEBI:24875"/>
        <label>1</label>
    </ligand>
</feature>
<comment type="function">
    <text evidence="6">Stores iron in a soluble, non-toxic, readily available form. Important for iron homeostasis. Iron is taken up in the ferrous form and deposited as ferric hydroxides after oxidation.</text>
</comment>
<evidence type="ECO:0000256" key="5">
    <source>
        <dbReference type="PIRSR" id="PIRSR601519-1"/>
    </source>
</evidence>
<comment type="similarity">
    <text evidence="1 6">Belongs to the ferritin family.</text>
</comment>
<gene>
    <name evidence="8" type="ORF">PSYICH_LOCUS3548</name>
</gene>
<dbReference type="InterPro" id="IPR008331">
    <property type="entry name" value="Ferritin_DPS_dom"/>
</dbReference>
<dbReference type="AlphaFoldDB" id="A0A9P0CF21"/>
<dbReference type="InterPro" id="IPR009040">
    <property type="entry name" value="Ferritin-like_diiron"/>
</dbReference>
<feature type="domain" description="Ferritin-like diiron" evidence="7">
    <location>
        <begin position="6"/>
        <end position="155"/>
    </location>
</feature>
<dbReference type="SUPFAM" id="SSF47240">
    <property type="entry name" value="Ferritin-like"/>
    <property type="match status" value="1"/>
</dbReference>
<dbReference type="PANTHER" id="PTHR11431">
    <property type="entry name" value="FERRITIN"/>
    <property type="match status" value="1"/>
</dbReference>
<evidence type="ECO:0000256" key="2">
    <source>
        <dbReference type="ARBA" id="ARBA00022434"/>
    </source>
</evidence>
<proteinExistence type="inferred from homology"/>
<evidence type="ECO:0000256" key="6">
    <source>
        <dbReference type="RuleBase" id="RU361145"/>
    </source>
</evidence>
<feature type="binding site" evidence="5">
    <location>
        <position position="23"/>
    </location>
    <ligand>
        <name>Fe cation</name>
        <dbReference type="ChEBI" id="CHEBI:24875"/>
        <label>1</label>
    </ligand>
</feature>
<comment type="catalytic activity">
    <reaction evidence="6">
        <text>4 Fe(2+) + O2 + 4 H(+) = 4 Fe(3+) + 2 H2O</text>
        <dbReference type="Rhea" id="RHEA:11148"/>
        <dbReference type="ChEBI" id="CHEBI:15377"/>
        <dbReference type="ChEBI" id="CHEBI:15378"/>
        <dbReference type="ChEBI" id="CHEBI:15379"/>
        <dbReference type="ChEBI" id="CHEBI:29033"/>
        <dbReference type="ChEBI" id="CHEBI:29034"/>
        <dbReference type="EC" id="1.16.3.1"/>
    </reaction>
</comment>
<dbReference type="GO" id="GO:0008198">
    <property type="term" value="F:ferrous iron binding"/>
    <property type="evidence" value="ECO:0007669"/>
    <property type="project" value="TreeGrafter"/>
</dbReference>
<dbReference type="InterPro" id="IPR012347">
    <property type="entry name" value="Ferritin-like"/>
</dbReference>
<evidence type="ECO:0000256" key="3">
    <source>
        <dbReference type="ARBA" id="ARBA00022723"/>
    </source>
</evidence>
<dbReference type="GO" id="GO:0004322">
    <property type="term" value="F:ferroxidase activity"/>
    <property type="evidence" value="ECO:0007669"/>
    <property type="project" value="UniProtKB-EC"/>
</dbReference>
<keyword evidence="2 6" id="KW-0409">Iron storage</keyword>
<evidence type="ECO:0000313" key="8">
    <source>
        <dbReference type="EMBL" id="CAH1102327.1"/>
    </source>
</evidence>
<keyword evidence="9" id="KW-1185">Reference proteome</keyword>
<keyword evidence="3 5" id="KW-0479">Metal-binding</keyword>
<dbReference type="PROSITE" id="PS50905">
    <property type="entry name" value="FERRITIN_LIKE"/>
    <property type="match status" value="1"/>
</dbReference>
<evidence type="ECO:0000313" key="9">
    <source>
        <dbReference type="Proteomes" id="UP001153636"/>
    </source>
</evidence>
<feature type="binding site" evidence="5">
    <location>
        <position position="137"/>
    </location>
    <ligand>
        <name>Fe cation</name>
        <dbReference type="ChEBI" id="CHEBI:24875"/>
        <label>1</label>
    </ligand>
</feature>